<dbReference type="CDD" id="cd00090">
    <property type="entry name" value="HTH_ARSR"/>
    <property type="match status" value="1"/>
</dbReference>
<reference evidence="2" key="1">
    <citation type="submission" date="2023-03" db="EMBL/GenBank/DDBJ databases">
        <title>Lomoglobus Profundus gen. nov., sp. nov., a novel member of the phylum Verrucomicrobia, isolated from deep-marine sediment of South China Sea.</title>
        <authorList>
            <person name="Ahmad T."/>
            <person name="Ishaq S.E."/>
            <person name="Wang F."/>
        </authorList>
    </citation>
    <scope>NUCLEOTIDE SEQUENCE</scope>
    <source>
        <strain evidence="2">LMO-M01</strain>
    </source>
</reference>
<proteinExistence type="predicted"/>
<sequence>MNGTWDILKLLSDPTRVRLLSLLRIEELSVSELEEILGMAQSRISSQLAQLRGSELVQDRREGKKAFYTVHPRLAAPVQHLLAAACEAVAPQPELVEDQSNLQRVLHKRRAHQEQYFNLIAGKLGKNYCPGRSWESIGHLALRLAPKIEIADLGAGEGLISQLLARRAAKVWCIDNSPRMVEVGTELAKKNDLTNLTYKLGDIEKVPLANDSVDLAILSQALHHAQHPQVALDEAFRVVRPGGQLLLLDLKAHTFEKAHELYADVWLGFSENALHGYLRQAGFENVEITTVSREIEEPHFETLLASGTKPEQR</sequence>
<dbReference type="RefSeq" id="WP_330927691.1">
    <property type="nucleotide sequence ID" value="NZ_CP119075.1"/>
</dbReference>
<dbReference type="SUPFAM" id="SSF46785">
    <property type="entry name" value="Winged helix' DNA-binding domain"/>
    <property type="match status" value="1"/>
</dbReference>
<gene>
    <name evidence="2" type="ORF">PXH66_06035</name>
</gene>
<dbReference type="InterPro" id="IPR001845">
    <property type="entry name" value="HTH_ArsR_DNA-bd_dom"/>
</dbReference>
<dbReference type="CDD" id="cd02440">
    <property type="entry name" value="AdoMet_MTases"/>
    <property type="match status" value="1"/>
</dbReference>
<evidence type="ECO:0000313" key="3">
    <source>
        <dbReference type="Proteomes" id="UP001218638"/>
    </source>
</evidence>
<dbReference type="PRINTS" id="PR00778">
    <property type="entry name" value="HTHARSR"/>
</dbReference>
<dbReference type="EMBL" id="CP119075">
    <property type="protein sequence ID" value="WED66405.1"/>
    <property type="molecule type" value="Genomic_DNA"/>
</dbReference>
<dbReference type="NCBIfam" id="NF033788">
    <property type="entry name" value="HTH_metalloreg"/>
    <property type="match status" value="1"/>
</dbReference>
<dbReference type="InterPro" id="IPR036390">
    <property type="entry name" value="WH_DNA-bd_sf"/>
</dbReference>
<dbReference type="InterPro" id="IPR013216">
    <property type="entry name" value="Methyltransf_11"/>
</dbReference>
<evidence type="ECO:0000313" key="2">
    <source>
        <dbReference type="EMBL" id="WED66405.1"/>
    </source>
</evidence>
<evidence type="ECO:0000259" key="1">
    <source>
        <dbReference type="PROSITE" id="PS50987"/>
    </source>
</evidence>
<dbReference type="PROSITE" id="PS50987">
    <property type="entry name" value="HTH_ARSR_2"/>
    <property type="match status" value="1"/>
</dbReference>
<dbReference type="SUPFAM" id="SSF53335">
    <property type="entry name" value="S-adenosyl-L-methionine-dependent methyltransferases"/>
    <property type="match status" value="1"/>
</dbReference>
<dbReference type="InterPro" id="IPR029063">
    <property type="entry name" value="SAM-dependent_MTases_sf"/>
</dbReference>
<dbReference type="Pfam" id="PF01022">
    <property type="entry name" value="HTH_5"/>
    <property type="match status" value="1"/>
</dbReference>
<feature type="domain" description="HTH arsR-type" evidence="1">
    <location>
        <begin position="1"/>
        <end position="89"/>
    </location>
</feature>
<organism evidence="2 3">
    <name type="scientific">Synoicihabitans lomoniglobus</name>
    <dbReference type="NCBI Taxonomy" id="2909285"/>
    <lineage>
        <taxon>Bacteria</taxon>
        <taxon>Pseudomonadati</taxon>
        <taxon>Verrucomicrobiota</taxon>
        <taxon>Opitutia</taxon>
        <taxon>Opitutales</taxon>
        <taxon>Opitutaceae</taxon>
        <taxon>Synoicihabitans</taxon>
    </lineage>
</organism>
<protein>
    <submittedName>
        <fullName evidence="2">Metalloregulator ArsR/SmtB family transcription factor</fullName>
    </submittedName>
</protein>
<dbReference type="InterPro" id="IPR011991">
    <property type="entry name" value="ArsR-like_HTH"/>
</dbReference>
<dbReference type="Proteomes" id="UP001218638">
    <property type="component" value="Chromosome"/>
</dbReference>
<dbReference type="KEGG" id="slom:PXH66_06035"/>
<dbReference type="SMART" id="SM00418">
    <property type="entry name" value="HTH_ARSR"/>
    <property type="match status" value="1"/>
</dbReference>
<dbReference type="GO" id="GO:0003700">
    <property type="term" value="F:DNA-binding transcription factor activity"/>
    <property type="evidence" value="ECO:0007669"/>
    <property type="project" value="InterPro"/>
</dbReference>
<keyword evidence="3" id="KW-1185">Reference proteome</keyword>
<dbReference type="Gene3D" id="3.40.50.150">
    <property type="entry name" value="Vaccinia Virus protein VP39"/>
    <property type="match status" value="1"/>
</dbReference>
<dbReference type="InterPro" id="IPR036388">
    <property type="entry name" value="WH-like_DNA-bd_sf"/>
</dbReference>
<dbReference type="Pfam" id="PF08241">
    <property type="entry name" value="Methyltransf_11"/>
    <property type="match status" value="1"/>
</dbReference>
<name>A0AAF0I4C5_9BACT</name>
<dbReference type="Gene3D" id="1.10.10.10">
    <property type="entry name" value="Winged helix-like DNA-binding domain superfamily/Winged helix DNA-binding domain"/>
    <property type="match status" value="1"/>
</dbReference>
<dbReference type="AlphaFoldDB" id="A0AAF0I4C5"/>
<accession>A0AAF0I4C5</accession>
<dbReference type="PANTHER" id="PTHR43591">
    <property type="entry name" value="METHYLTRANSFERASE"/>
    <property type="match status" value="1"/>
</dbReference>
<dbReference type="GO" id="GO:0008757">
    <property type="term" value="F:S-adenosylmethionine-dependent methyltransferase activity"/>
    <property type="evidence" value="ECO:0007669"/>
    <property type="project" value="InterPro"/>
</dbReference>